<keyword evidence="1" id="KW-1133">Transmembrane helix</keyword>
<reference evidence="2 3" key="1">
    <citation type="submission" date="2021-06" db="EMBL/GenBank/DDBJ databases">
        <title>Caerostris darwini draft genome.</title>
        <authorList>
            <person name="Kono N."/>
            <person name="Arakawa K."/>
        </authorList>
    </citation>
    <scope>NUCLEOTIDE SEQUENCE [LARGE SCALE GENOMIC DNA]</scope>
</reference>
<protein>
    <submittedName>
        <fullName evidence="2">Uncharacterized protein</fullName>
    </submittedName>
</protein>
<evidence type="ECO:0000313" key="2">
    <source>
        <dbReference type="EMBL" id="GIY05023.1"/>
    </source>
</evidence>
<dbReference type="Proteomes" id="UP001054837">
    <property type="component" value="Unassembled WGS sequence"/>
</dbReference>
<evidence type="ECO:0000256" key="1">
    <source>
        <dbReference type="SAM" id="Phobius"/>
    </source>
</evidence>
<keyword evidence="1" id="KW-0472">Membrane</keyword>
<keyword evidence="1" id="KW-0812">Transmembrane</keyword>
<dbReference type="AlphaFoldDB" id="A0AAV4Q5R2"/>
<gene>
    <name evidence="2" type="ORF">CDAR_464581</name>
</gene>
<accession>A0AAV4Q5R2</accession>
<dbReference type="EMBL" id="BPLQ01004024">
    <property type="protein sequence ID" value="GIY05023.1"/>
    <property type="molecule type" value="Genomic_DNA"/>
</dbReference>
<name>A0AAV4Q5R2_9ARAC</name>
<organism evidence="2 3">
    <name type="scientific">Caerostris darwini</name>
    <dbReference type="NCBI Taxonomy" id="1538125"/>
    <lineage>
        <taxon>Eukaryota</taxon>
        <taxon>Metazoa</taxon>
        <taxon>Ecdysozoa</taxon>
        <taxon>Arthropoda</taxon>
        <taxon>Chelicerata</taxon>
        <taxon>Arachnida</taxon>
        <taxon>Araneae</taxon>
        <taxon>Araneomorphae</taxon>
        <taxon>Entelegynae</taxon>
        <taxon>Araneoidea</taxon>
        <taxon>Araneidae</taxon>
        <taxon>Caerostris</taxon>
    </lineage>
</organism>
<feature type="transmembrane region" description="Helical" evidence="1">
    <location>
        <begin position="20"/>
        <end position="41"/>
    </location>
</feature>
<evidence type="ECO:0000313" key="3">
    <source>
        <dbReference type="Proteomes" id="UP001054837"/>
    </source>
</evidence>
<comment type="caution">
    <text evidence="2">The sequence shown here is derived from an EMBL/GenBank/DDBJ whole genome shotgun (WGS) entry which is preliminary data.</text>
</comment>
<keyword evidence="3" id="KW-1185">Reference proteome</keyword>
<sequence>MGIFLYFLSPNSYKTHPVLLRITVATGHGVIAMLITVVFFAPGTNIQPTFGARTLSFACREARNLTSARHTANEPLEEWFFRCVHYARSHTR</sequence>
<proteinExistence type="predicted"/>